<dbReference type="EMBL" id="FZOJ01000009">
    <property type="protein sequence ID" value="SNS38422.1"/>
    <property type="molecule type" value="Genomic_DNA"/>
</dbReference>
<accession>A0A239E376</accession>
<protein>
    <recommendedName>
        <fullName evidence="3">DUF1573 domain-containing protein</fullName>
    </recommendedName>
</protein>
<evidence type="ECO:0008006" key="3">
    <source>
        <dbReference type="Google" id="ProtNLM"/>
    </source>
</evidence>
<dbReference type="AlphaFoldDB" id="A0A239E376"/>
<gene>
    <name evidence="1" type="ORF">SAMN05446037_100913</name>
</gene>
<dbReference type="Proteomes" id="UP000198304">
    <property type="component" value="Unassembled WGS sequence"/>
</dbReference>
<reference evidence="1 2" key="1">
    <citation type="submission" date="2017-06" db="EMBL/GenBank/DDBJ databases">
        <authorList>
            <person name="Kim H.J."/>
            <person name="Triplett B.A."/>
        </authorList>
    </citation>
    <scope>NUCLEOTIDE SEQUENCE [LARGE SCALE GENOMIC DNA]</scope>
    <source>
        <strain evidence="1 2">SCA</strain>
    </source>
</reference>
<keyword evidence="2" id="KW-1185">Reference proteome</keyword>
<organism evidence="1 2">
    <name type="scientific">Anaerovirgula multivorans</name>
    <dbReference type="NCBI Taxonomy" id="312168"/>
    <lineage>
        <taxon>Bacteria</taxon>
        <taxon>Bacillati</taxon>
        <taxon>Bacillota</taxon>
        <taxon>Clostridia</taxon>
        <taxon>Peptostreptococcales</taxon>
        <taxon>Natronincolaceae</taxon>
        <taxon>Anaerovirgula</taxon>
    </lineage>
</organism>
<proteinExistence type="predicted"/>
<evidence type="ECO:0000313" key="2">
    <source>
        <dbReference type="Proteomes" id="UP000198304"/>
    </source>
</evidence>
<evidence type="ECO:0000313" key="1">
    <source>
        <dbReference type="EMBL" id="SNS38422.1"/>
    </source>
</evidence>
<sequence length="188" mass="21707">MAYYQSIMILSQPIRVSFLHIVALLEYAVYFERLRRILLTNLIIAIDMLNKRGDVIMEKFSIEEFQHKVDDVLIRHKSVLDILTKLQESSARINRAAAKSATSCGCVQLNIKKQESPPDISYSELKDYMSTHVEGNLCDVCKEKMEHEISTNIFYMAALCNLFDMNLEEILSNYHHNQLKTLGKYGLL</sequence>
<name>A0A239E376_9FIRM</name>